<evidence type="ECO:0000256" key="2">
    <source>
        <dbReference type="ARBA" id="ARBA00022676"/>
    </source>
</evidence>
<dbReference type="PANTHER" id="PTHR43179:SF12">
    <property type="entry name" value="GALACTOFURANOSYLTRANSFERASE GLFT2"/>
    <property type="match status" value="1"/>
</dbReference>
<dbReference type="GO" id="GO:0016757">
    <property type="term" value="F:glycosyltransferase activity"/>
    <property type="evidence" value="ECO:0007669"/>
    <property type="project" value="UniProtKB-KW"/>
</dbReference>
<reference evidence="5" key="1">
    <citation type="submission" date="2024-06" db="EMBL/GenBank/DDBJ databases">
        <title>Caulobacter inopinatus, sp. nov.</title>
        <authorList>
            <person name="Donachie S.P."/>
        </authorList>
    </citation>
    <scope>NUCLEOTIDE SEQUENCE</scope>
    <source>
        <strain evidence="5">73W</strain>
    </source>
</reference>
<dbReference type="RefSeq" id="WP_369058363.1">
    <property type="nucleotide sequence ID" value="NZ_CP158375.1"/>
</dbReference>
<keyword evidence="3 5" id="KW-0808">Transferase</keyword>
<dbReference type="EC" id="2.4.-.-" evidence="5"/>
<dbReference type="AlphaFoldDB" id="A0AB39KPD7"/>
<sequence length="332" mass="35933">MRSNPEPLKGVADLGELFLDLTISIATYGRPQLLEQTLRSCLAQRNRLGLGIEILVTDNHPDGAGLAVARAVAAEAPLPIRWQADLTRNMSTLRNAGIAAARGAMIAFIDDDEIADPDWTDQLVGALREADADIAVGLRAAVFAESAPAYDPEGESFVRRLDVEAGALVRLMREDGKPLHGLGTGNSLFKMATCFPNPRAFDEAFGDAGGEDAELMVRLYKQGRRIVWAPKARVVETVPPHRTLAAYRLVRAKREAQHYFNIYVAHAPRPARAAAVLRLKGLLQVAAGVVIATAGFEFGSERRLRGRLLIANGVGKLTNRQVGYIQEPSLAA</sequence>
<feature type="domain" description="Glycosyltransferase 2-like" evidence="4">
    <location>
        <begin position="23"/>
        <end position="190"/>
    </location>
</feature>
<dbReference type="InterPro" id="IPR029044">
    <property type="entry name" value="Nucleotide-diphossugar_trans"/>
</dbReference>
<keyword evidence="2 5" id="KW-0328">Glycosyltransferase</keyword>
<evidence type="ECO:0000313" key="5">
    <source>
        <dbReference type="EMBL" id="XDO95514.1"/>
    </source>
</evidence>
<protein>
    <submittedName>
        <fullName evidence="5">Glycosyltransferase</fullName>
        <ecNumber evidence="5">2.4.-.-</ecNumber>
    </submittedName>
</protein>
<comment type="similarity">
    <text evidence="1">Belongs to the glycosyltransferase 2 family.</text>
</comment>
<dbReference type="EMBL" id="CP158375">
    <property type="protein sequence ID" value="XDO95514.1"/>
    <property type="molecule type" value="Genomic_DNA"/>
</dbReference>
<dbReference type="SUPFAM" id="SSF53448">
    <property type="entry name" value="Nucleotide-diphospho-sugar transferases"/>
    <property type="match status" value="1"/>
</dbReference>
<dbReference type="Pfam" id="PF00535">
    <property type="entry name" value="Glycos_transf_2"/>
    <property type="match status" value="1"/>
</dbReference>
<dbReference type="CDD" id="cd00761">
    <property type="entry name" value="Glyco_tranf_GTA_type"/>
    <property type="match status" value="1"/>
</dbReference>
<evidence type="ECO:0000256" key="3">
    <source>
        <dbReference type="ARBA" id="ARBA00022679"/>
    </source>
</evidence>
<evidence type="ECO:0000256" key="1">
    <source>
        <dbReference type="ARBA" id="ARBA00006739"/>
    </source>
</evidence>
<name>A0AB39KPD7_9CAUL</name>
<dbReference type="Gene3D" id="3.90.550.10">
    <property type="entry name" value="Spore Coat Polysaccharide Biosynthesis Protein SpsA, Chain A"/>
    <property type="match status" value="1"/>
</dbReference>
<proteinExistence type="inferred from homology"/>
<dbReference type="InterPro" id="IPR001173">
    <property type="entry name" value="Glyco_trans_2-like"/>
</dbReference>
<dbReference type="PANTHER" id="PTHR43179">
    <property type="entry name" value="RHAMNOSYLTRANSFERASE WBBL"/>
    <property type="match status" value="1"/>
</dbReference>
<evidence type="ECO:0000259" key="4">
    <source>
        <dbReference type="Pfam" id="PF00535"/>
    </source>
</evidence>
<accession>A0AB39KPD7</accession>
<gene>
    <name evidence="5" type="ORF">ABOZ73_11895</name>
</gene>
<organism evidence="5">
    <name type="scientific">Caulobacter sp. 73W</name>
    <dbReference type="NCBI Taxonomy" id="3161137"/>
    <lineage>
        <taxon>Bacteria</taxon>
        <taxon>Pseudomonadati</taxon>
        <taxon>Pseudomonadota</taxon>
        <taxon>Alphaproteobacteria</taxon>
        <taxon>Caulobacterales</taxon>
        <taxon>Caulobacteraceae</taxon>
        <taxon>Caulobacter</taxon>
    </lineage>
</organism>